<protein>
    <submittedName>
        <fullName evidence="2">EndoU nuclease-like protein</fullName>
    </submittedName>
</protein>
<name>A0A2A9E5B7_9MICO</name>
<feature type="domain" description="Bacterial EndoU nuclease" evidence="1">
    <location>
        <begin position="70"/>
        <end position="191"/>
    </location>
</feature>
<gene>
    <name evidence="2" type="ORF">ATL42_2153</name>
</gene>
<dbReference type="AlphaFoldDB" id="A0A2A9E5B7"/>
<evidence type="ECO:0000313" key="2">
    <source>
        <dbReference type="EMBL" id="PFG34247.1"/>
    </source>
</evidence>
<keyword evidence="3" id="KW-1185">Reference proteome</keyword>
<comment type="caution">
    <text evidence="2">The sequence shown here is derived from an EMBL/GenBank/DDBJ whole genome shotgun (WGS) entry which is preliminary data.</text>
</comment>
<evidence type="ECO:0000259" key="1">
    <source>
        <dbReference type="Pfam" id="PF14436"/>
    </source>
</evidence>
<dbReference type="RefSeq" id="WP_098455309.1">
    <property type="nucleotide sequence ID" value="NZ_PDJG01000001.1"/>
</dbReference>
<proteinExistence type="predicted"/>
<dbReference type="EMBL" id="PDJG01000001">
    <property type="protein sequence ID" value="PFG34247.1"/>
    <property type="molecule type" value="Genomic_DNA"/>
</dbReference>
<organism evidence="2 3">
    <name type="scientific">Sanguibacter antarcticus</name>
    <dbReference type="NCBI Taxonomy" id="372484"/>
    <lineage>
        <taxon>Bacteria</taxon>
        <taxon>Bacillati</taxon>
        <taxon>Actinomycetota</taxon>
        <taxon>Actinomycetes</taxon>
        <taxon>Micrococcales</taxon>
        <taxon>Sanguibacteraceae</taxon>
        <taxon>Sanguibacter</taxon>
    </lineage>
</organism>
<dbReference type="Pfam" id="PF14436">
    <property type="entry name" value="EndoU_bacteria"/>
    <property type="match status" value="1"/>
</dbReference>
<dbReference type="GO" id="GO:0004519">
    <property type="term" value="F:endonuclease activity"/>
    <property type="evidence" value="ECO:0007669"/>
    <property type="project" value="InterPro"/>
</dbReference>
<reference evidence="2 3" key="1">
    <citation type="submission" date="2017-10" db="EMBL/GenBank/DDBJ databases">
        <title>Sequencing the genomes of 1000 actinobacteria strains.</title>
        <authorList>
            <person name="Klenk H.-P."/>
        </authorList>
    </citation>
    <scope>NUCLEOTIDE SEQUENCE [LARGE SCALE GENOMIC DNA]</scope>
    <source>
        <strain evidence="2 3">DSM 18966</strain>
    </source>
</reference>
<accession>A0A2A9E5B7</accession>
<dbReference type="OrthoDB" id="9809490at2"/>
<sequence>MTLTLVSGGTAGSSSIVRRLAAAAAALVLALGLSSCSFLTSFDDLSSEPAAGTLEAALDDLVSTESFADDGTEHILSGEINSRGQAVGYHSTALGDLASGEVVPGTQSAQDGHGLYKAQVVVDGTGKTSNDGYSTFFPDAWTAQQVVDAINEAYASRVSSGDGGYDGVTSGGISVHMYLDDFGLVVTAYPVMEY</sequence>
<evidence type="ECO:0000313" key="3">
    <source>
        <dbReference type="Proteomes" id="UP000225548"/>
    </source>
</evidence>
<dbReference type="InterPro" id="IPR029501">
    <property type="entry name" value="EndoU_bac"/>
</dbReference>
<dbReference type="Proteomes" id="UP000225548">
    <property type="component" value="Unassembled WGS sequence"/>
</dbReference>